<comment type="caution">
    <text evidence="4">The sequence shown here is derived from an EMBL/GenBank/DDBJ whole genome shotgun (WGS) entry which is preliminary data.</text>
</comment>
<evidence type="ECO:0000256" key="1">
    <source>
        <dbReference type="ARBA" id="ARBA00004953"/>
    </source>
</evidence>
<dbReference type="SUPFAM" id="SSF53800">
    <property type="entry name" value="Chelatase"/>
    <property type="match status" value="1"/>
</dbReference>
<dbReference type="Gene3D" id="3.30.950.10">
    <property type="entry name" value="Methyltransferase, Cobalt-precorrin-4 Transmethylase, Domain 2"/>
    <property type="match status" value="1"/>
</dbReference>
<dbReference type="PANTHER" id="PTHR43467:SF2">
    <property type="entry name" value="COBALT-PRECORRIN-2 C(20)-METHYLTRANSFERASE"/>
    <property type="match status" value="1"/>
</dbReference>
<evidence type="ECO:0000313" key="5">
    <source>
        <dbReference type="Proteomes" id="UP001176961"/>
    </source>
</evidence>
<protein>
    <recommendedName>
        <fullName evidence="3">Tetrapyrrole methylase domain-containing protein</fullName>
    </recommendedName>
</protein>
<dbReference type="Pfam" id="PF00590">
    <property type="entry name" value="TP_methylase"/>
    <property type="match status" value="1"/>
</dbReference>
<dbReference type="AlphaFoldDB" id="A0AA36GYZ1"/>
<evidence type="ECO:0000259" key="3">
    <source>
        <dbReference type="Pfam" id="PF00590"/>
    </source>
</evidence>
<accession>A0AA36GYZ1</accession>
<dbReference type="GO" id="GO:0030788">
    <property type="term" value="F:precorrin-2 C20-methyltransferase activity"/>
    <property type="evidence" value="ECO:0007669"/>
    <property type="project" value="InterPro"/>
</dbReference>
<reference evidence="4" key="1">
    <citation type="submission" date="2023-07" db="EMBL/GenBank/DDBJ databases">
        <authorList>
            <consortium name="CYATHOMIX"/>
        </authorList>
    </citation>
    <scope>NUCLEOTIDE SEQUENCE</scope>
    <source>
        <strain evidence="4">N/A</strain>
    </source>
</reference>
<dbReference type="GO" id="GO:0016852">
    <property type="term" value="F:sirohydrochlorin cobaltochelatase activity"/>
    <property type="evidence" value="ECO:0007669"/>
    <property type="project" value="InterPro"/>
</dbReference>
<evidence type="ECO:0000313" key="4">
    <source>
        <dbReference type="EMBL" id="CAJ0600735.1"/>
    </source>
</evidence>
<comment type="pathway">
    <text evidence="1">Cofactor biosynthesis; adenosylcobalamin biosynthesis.</text>
</comment>
<dbReference type="SUPFAM" id="SSF53790">
    <property type="entry name" value="Tetrapyrrole methylase"/>
    <property type="match status" value="1"/>
</dbReference>
<keyword evidence="2" id="KW-0169">Cobalamin biosynthesis</keyword>
<dbReference type="CDD" id="cd11645">
    <property type="entry name" value="Precorrin_2_C20_MT"/>
    <property type="match status" value="1"/>
</dbReference>
<feature type="domain" description="Tetrapyrrole methylase" evidence="3">
    <location>
        <begin position="268"/>
        <end position="369"/>
    </location>
</feature>
<dbReference type="Gene3D" id="3.40.50.1400">
    <property type="match status" value="2"/>
</dbReference>
<dbReference type="InterPro" id="IPR014776">
    <property type="entry name" value="4pyrrole_Mease_sub2"/>
</dbReference>
<organism evidence="4 5">
    <name type="scientific">Cylicocyclus nassatus</name>
    <name type="common">Nematode worm</name>
    <dbReference type="NCBI Taxonomy" id="53992"/>
    <lineage>
        <taxon>Eukaryota</taxon>
        <taxon>Metazoa</taxon>
        <taxon>Ecdysozoa</taxon>
        <taxon>Nematoda</taxon>
        <taxon>Chromadorea</taxon>
        <taxon>Rhabditida</taxon>
        <taxon>Rhabditina</taxon>
        <taxon>Rhabditomorpha</taxon>
        <taxon>Strongyloidea</taxon>
        <taxon>Strongylidae</taxon>
        <taxon>Cylicocyclus</taxon>
    </lineage>
</organism>
<sequence length="392" mass="44124">MKQAILVVAFGSTVDSAREHNIDSVVEHIRKSYPDYTVELAFSSRIIVKRLRERGIEIPTEQGALEKLIQEGYTHVYVQPLHFTGGEEFDKLKNNILAHEGEGQLEVLRVGRPLVYYMGQEEHPDDYQILIDRFIKSLNISKDDGLLLLIRNGLTNVRIAVLENAPYVSDVAMPWEWLDGKRPKTIYVHPLLLVLGDHAQNDLFGDEEDSIVNELAGAGYEVKSIHSALEIVPVVFPMVLDDSTQEEGWQEAKRVILSYLDEAHICMYNRLIENTGHEIETIPGVTAFCAIGSHLGYPIVEKEEVLAIVPATAPKEKIDAVLAVADDAVIMKVYKNFDEVQETLIKHNMADDAVMISRVGLPDEQVFVGLDNIQKDTKLNYLSTILAKRKDR</sequence>
<gene>
    <name evidence="4" type="ORF">CYNAS_LOCUS12718</name>
</gene>
<dbReference type="Proteomes" id="UP001176961">
    <property type="component" value="Unassembled WGS sequence"/>
</dbReference>
<dbReference type="EMBL" id="CATQJL010000272">
    <property type="protein sequence ID" value="CAJ0600735.1"/>
    <property type="molecule type" value="Genomic_DNA"/>
</dbReference>
<dbReference type="InterPro" id="IPR012382">
    <property type="entry name" value="CobI/CbiL"/>
</dbReference>
<proteinExistence type="predicted"/>
<evidence type="ECO:0000256" key="2">
    <source>
        <dbReference type="ARBA" id="ARBA00022573"/>
    </source>
</evidence>
<dbReference type="InterPro" id="IPR035996">
    <property type="entry name" value="4pyrrol_Methylase_sf"/>
</dbReference>
<dbReference type="InterPro" id="IPR010388">
    <property type="entry name" value="Anaerobic_Co-chelatase"/>
</dbReference>
<dbReference type="PANTHER" id="PTHR43467">
    <property type="entry name" value="COBALT-PRECORRIN-2 C(20)-METHYLTRANSFERASE"/>
    <property type="match status" value="1"/>
</dbReference>
<keyword evidence="5" id="KW-1185">Reference proteome</keyword>
<name>A0AA36GYZ1_CYLNA</name>
<dbReference type="Pfam" id="PF06180">
    <property type="entry name" value="CbiK"/>
    <property type="match status" value="2"/>
</dbReference>
<dbReference type="InterPro" id="IPR000878">
    <property type="entry name" value="4pyrrol_Mease"/>
</dbReference>